<feature type="domain" description="FAD-binding" evidence="4">
    <location>
        <begin position="24"/>
        <end position="60"/>
    </location>
</feature>
<dbReference type="GO" id="GO:0016491">
    <property type="term" value="F:oxidoreductase activity"/>
    <property type="evidence" value="ECO:0007669"/>
    <property type="project" value="UniProtKB-KW"/>
</dbReference>
<dbReference type="STRING" id="553466.SAMN04487950_1744"/>
<dbReference type="Proteomes" id="UP000199607">
    <property type="component" value="Unassembled WGS sequence"/>
</dbReference>
<dbReference type="PRINTS" id="PR00469">
    <property type="entry name" value="PNDRDTASEII"/>
</dbReference>
<keyword evidence="2" id="KW-0560">Oxidoreductase</keyword>
<dbReference type="Pfam" id="PF01494">
    <property type="entry name" value="FAD_binding_3"/>
    <property type="match status" value="1"/>
</dbReference>
<protein>
    <submittedName>
        <fullName evidence="5">Pyridine nucleotide-disulphide oxidoreductase</fullName>
    </submittedName>
</protein>
<evidence type="ECO:0000256" key="3">
    <source>
        <dbReference type="SAM" id="MobiDB-lite"/>
    </source>
</evidence>
<reference evidence="6" key="1">
    <citation type="submission" date="2016-10" db="EMBL/GenBank/DDBJ databases">
        <authorList>
            <person name="Varghese N."/>
            <person name="Submissions S."/>
        </authorList>
    </citation>
    <scope>NUCLEOTIDE SEQUENCE [LARGE SCALE GENOMIC DNA]</scope>
    <source>
        <strain evidence="6">CGMCC 1.7738</strain>
    </source>
</reference>
<dbReference type="Gene3D" id="3.50.50.60">
    <property type="entry name" value="FAD/NAD(P)-binding domain"/>
    <property type="match status" value="1"/>
</dbReference>
<dbReference type="InterPro" id="IPR050097">
    <property type="entry name" value="Ferredoxin-NADP_redctase_2"/>
</dbReference>
<gene>
    <name evidence="5" type="ORF">SAMN04487950_1744</name>
</gene>
<keyword evidence="1" id="KW-0285">Flavoprotein</keyword>
<evidence type="ECO:0000256" key="1">
    <source>
        <dbReference type="ARBA" id="ARBA00022630"/>
    </source>
</evidence>
<dbReference type="InterPro" id="IPR036188">
    <property type="entry name" value="FAD/NAD-bd_sf"/>
</dbReference>
<evidence type="ECO:0000313" key="6">
    <source>
        <dbReference type="Proteomes" id="UP000199607"/>
    </source>
</evidence>
<dbReference type="PANTHER" id="PTHR48105">
    <property type="entry name" value="THIOREDOXIN REDUCTASE 1-RELATED-RELATED"/>
    <property type="match status" value="1"/>
</dbReference>
<dbReference type="EMBL" id="FOTC01000002">
    <property type="protein sequence ID" value="SFK98301.1"/>
    <property type="molecule type" value="Genomic_DNA"/>
</dbReference>
<feature type="region of interest" description="Disordered" evidence="3">
    <location>
        <begin position="1"/>
        <end position="20"/>
    </location>
</feature>
<proteinExistence type="predicted"/>
<organism evidence="5 6">
    <name type="scientific">Halogranum rubrum</name>
    <dbReference type="NCBI Taxonomy" id="553466"/>
    <lineage>
        <taxon>Archaea</taxon>
        <taxon>Methanobacteriati</taxon>
        <taxon>Methanobacteriota</taxon>
        <taxon>Stenosarchaea group</taxon>
        <taxon>Halobacteria</taxon>
        <taxon>Halobacteriales</taxon>
        <taxon>Haloferacaceae</taxon>
    </lineage>
</organism>
<sequence length="366" mass="41315">MSEATGAAESADPTDQTESNAEYDYDVVVVGGGPTGCSAGVFLARYGLDVAVLDRGNSSIQRCAYLENYLGFPAGIDVQTFYGLLHDHVEEAGCALVREMVETVDRTEDGRLTVETQDGTAVTTRRVVAAARYDVEFLRPLGGDEMFVTHTHGDDEHEHFDRDYPNEDGTTPLDGVYVAAPVSDAEAQAIMSAGHGAQVARTVLEDIRRDVGYPDDVAGHWDWVRQEADLTGEWADTDRWREWFDDRVPDDHGLDETRLTELREREIERRLATYLTDDEIERRIQRGHERLLEHVDDDAILRAASEIAAERQREPQSRFHIVDIGLRVPCVRVRVNQNDEFDELYRKSHWRHGDSTQLNQSNQSNL</sequence>
<dbReference type="GO" id="GO:0071949">
    <property type="term" value="F:FAD binding"/>
    <property type="evidence" value="ECO:0007669"/>
    <property type="project" value="InterPro"/>
</dbReference>
<name>A0A1I4E2C6_9EURY</name>
<keyword evidence="6" id="KW-1185">Reference proteome</keyword>
<dbReference type="InterPro" id="IPR002938">
    <property type="entry name" value="FAD-bd"/>
</dbReference>
<evidence type="ECO:0000259" key="4">
    <source>
        <dbReference type="Pfam" id="PF01494"/>
    </source>
</evidence>
<dbReference type="AlphaFoldDB" id="A0A1I4E2C6"/>
<evidence type="ECO:0000313" key="5">
    <source>
        <dbReference type="EMBL" id="SFK98301.1"/>
    </source>
</evidence>
<accession>A0A1I4E2C6</accession>
<dbReference type="SUPFAM" id="SSF51905">
    <property type="entry name" value="FAD/NAD(P)-binding domain"/>
    <property type="match status" value="1"/>
</dbReference>
<evidence type="ECO:0000256" key="2">
    <source>
        <dbReference type="ARBA" id="ARBA00023002"/>
    </source>
</evidence>